<keyword evidence="1" id="KW-1133">Transmembrane helix</keyword>
<sequence length="188" mass="21727">MAYNFLSNKSLRNWHRDIGYFFVGLIIAFAVSGIAQNHRKLWKPDKYLYEYKKLSSAFSGAAHSIQKQQLQAFGDAQQLGKLLRSDSRNDSTVVAVFANADITIHLENGMVEMNLWKPKPVLAQMAFLHKFTGNWWIWYSDIFALGLIFITVSGMFLMRGKYSFKKRGWWLALMGIIFPIAILVLFYQ</sequence>
<evidence type="ECO:0000313" key="3">
    <source>
        <dbReference type="Proteomes" id="UP000249720"/>
    </source>
</evidence>
<feature type="transmembrane region" description="Helical" evidence="1">
    <location>
        <begin position="18"/>
        <end position="35"/>
    </location>
</feature>
<dbReference type="InterPro" id="IPR032307">
    <property type="entry name" value="PepSY_TM-like_2"/>
</dbReference>
<accession>A0A2W7RVA3</accession>
<feature type="transmembrane region" description="Helical" evidence="1">
    <location>
        <begin position="135"/>
        <end position="157"/>
    </location>
</feature>
<dbReference type="PANTHER" id="PTHR40115:SF1">
    <property type="entry name" value="INNER MEMBRANE PROTEIN WITH PEPSY TM HELIX"/>
    <property type="match status" value="1"/>
</dbReference>
<dbReference type="OrthoDB" id="9787788at2"/>
<dbReference type="Pfam" id="PF16357">
    <property type="entry name" value="PepSY_TM_like_2"/>
    <property type="match status" value="1"/>
</dbReference>
<organism evidence="2 3">
    <name type="scientific">Hydrotalea sandarakina</name>
    <dbReference type="NCBI Taxonomy" id="1004304"/>
    <lineage>
        <taxon>Bacteria</taxon>
        <taxon>Pseudomonadati</taxon>
        <taxon>Bacteroidota</taxon>
        <taxon>Chitinophagia</taxon>
        <taxon>Chitinophagales</taxon>
        <taxon>Chitinophagaceae</taxon>
        <taxon>Hydrotalea</taxon>
    </lineage>
</organism>
<feature type="transmembrane region" description="Helical" evidence="1">
    <location>
        <begin position="169"/>
        <end position="187"/>
    </location>
</feature>
<evidence type="ECO:0000313" key="2">
    <source>
        <dbReference type="EMBL" id="PZX62756.1"/>
    </source>
</evidence>
<evidence type="ECO:0008006" key="4">
    <source>
        <dbReference type="Google" id="ProtNLM"/>
    </source>
</evidence>
<evidence type="ECO:0000256" key="1">
    <source>
        <dbReference type="SAM" id="Phobius"/>
    </source>
</evidence>
<name>A0A2W7RVA3_9BACT</name>
<dbReference type="AlphaFoldDB" id="A0A2W7RVA3"/>
<keyword evidence="1" id="KW-0812">Transmembrane</keyword>
<comment type="caution">
    <text evidence="2">The sequence shown here is derived from an EMBL/GenBank/DDBJ whole genome shotgun (WGS) entry which is preliminary data.</text>
</comment>
<dbReference type="RefSeq" id="WP_111294758.1">
    <property type="nucleotide sequence ID" value="NZ_QKZV01000004.1"/>
</dbReference>
<dbReference type="Proteomes" id="UP000249720">
    <property type="component" value="Unassembled WGS sequence"/>
</dbReference>
<dbReference type="EMBL" id="QKZV01000004">
    <property type="protein sequence ID" value="PZX62756.1"/>
    <property type="molecule type" value="Genomic_DNA"/>
</dbReference>
<reference evidence="2 3" key="1">
    <citation type="submission" date="2018-06" db="EMBL/GenBank/DDBJ databases">
        <title>Genomic Encyclopedia of Archaeal and Bacterial Type Strains, Phase II (KMG-II): from individual species to whole genera.</title>
        <authorList>
            <person name="Goeker M."/>
        </authorList>
    </citation>
    <scope>NUCLEOTIDE SEQUENCE [LARGE SCALE GENOMIC DNA]</scope>
    <source>
        <strain evidence="2 3">DSM 23241</strain>
    </source>
</reference>
<proteinExistence type="predicted"/>
<dbReference type="PANTHER" id="PTHR40115">
    <property type="entry name" value="INNER MEMBRANE PROTEIN WITH PEPSY TM HELIX"/>
    <property type="match status" value="1"/>
</dbReference>
<keyword evidence="1" id="KW-0472">Membrane</keyword>
<gene>
    <name evidence="2" type="ORF">LX80_01450</name>
</gene>
<keyword evidence="3" id="KW-1185">Reference proteome</keyword>
<protein>
    <recommendedName>
        <fullName evidence="4">PepSY-associated transmembrane protein</fullName>
    </recommendedName>
</protein>